<protein>
    <submittedName>
        <fullName evidence="1">Uncharacterized protein</fullName>
    </submittedName>
</protein>
<organism evidence="1 2">
    <name type="scientific">Methylobacterium aquaticum</name>
    <dbReference type="NCBI Taxonomy" id="270351"/>
    <lineage>
        <taxon>Bacteria</taxon>
        <taxon>Pseudomonadati</taxon>
        <taxon>Pseudomonadota</taxon>
        <taxon>Alphaproteobacteria</taxon>
        <taxon>Hyphomicrobiales</taxon>
        <taxon>Methylobacteriaceae</taxon>
        <taxon>Methylobacterium</taxon>
    </lineage>
</organism>
<reference evidence="2" key="2">
    <citation type="submission" date="2015-01" db="EMBL/GenBank/DDBJ databases">
        <title>Complete genome sequence of Methylobacterium aquaticum strain 22A.</title>
        <authorList>
            <person name="Tani A."/>
            <person name="Ogura Y."/>
            <person name="Hayashi T."/>
        </authorList>
    </citation>
    <scope>NUCLEOTIDE SEQUENCE [LARGE SCALE GENOMIC DNA]</scope>
    <source>
        <strain evidence="2">MA-22A</strain>
        <plasmid evidence="2">Plasmid pMaq22A_1p DNA</plasmid>
    </source>
</reference>
<accession>A0A0C6FVI4</accession>
<proteinExistence type="predicted"/>
<keyword evidence="1" id="KW-0614">Plasmid</keyword>
<name>A0A0C6FVI4_9HYPH</name>
<evidence type="ECO:0000313" key="1">
    <source>
        <dbReference type="EMBL" id="BAQ49594.1"/>
    </source>
</evidence>
<gene>
    <name evidence="1" type="ORF">Maq22A_1p37005</name>
</gene>
<dbReference type="EMBL" id="AP014705">
    <property type="protein sequence ID" value="BAQ49594.1"/>
    <property type="molecule type" value="Genomic_DNA"/>
</dbReference>
<dbReference type="Proteomes" id="UP000061432">
    <property type="component" value="Plasmid pMaq22A_1p"/>
</dbReference>
<evidence type="ECO:0000313" key="2">
    <source>
        <dbReference type="Proteomes" id="UP000061432"/>
    </source>
</evidence>
<geneLocation type="plasmid" evidence="2">
    <name>pMaq22A_1p DNA</name>
</geneLocation>
<reference evidence="1 2" key="1">
    <citation type="journal article" date="2015" name="Genome Announc.">
        <title>Complete Genome Sequence of Methylobacterium aquaticum Strain 22A, Isolated from Racomitrium japonicum Moss.</title>
        <authorList>
            <person name="Tani A."/>
            <person name="Ogura Y."/>
            <person name="Hayashi T."/>
            <person name="Kimbara K."/>
        </authorList>
    </citation>
    <scope>NUCLEOTIDE SEQUENCE [LARGE SCALE GENOMIC DNA]</scope>
    <source>
        <strain evidence="1 2">MA-22A</strain>
        <plasmid evidence="2">Plasmid pMaq22A_1p DNA</plasmid>
    </source>
</reference>
<dbReference type="KEGG" id="maqu:Maq22A_1p37005"/>
<dbReference type="AlphaFoldDB" id="A0A0C6FVI4"/>
<dbReference type="PATRIC" id="fig|270351.10.peg.6677"/>
<sequence length="77" mass="8172">MHMVVLLVTWIAAYLAAGTFYVLRGRGAEGTRSRWGEVIALLVSPHPDDVTVTSLTTTSYGDVALHGGPAAASSRSW</sequence>